<feature type="transmembrane region" description="Helical" evidence="11">
    <location>
        <begin position="204"/>
        <end position="229"/>
    </location>
</feature>
<accession>A0A1G4MGC9</accession>
<evidence type="ECO:0000256" key="2">
    <source>
        <dbReference type="ARBA" id="ARBA00004687"/>
    </source>
</evidence>
<keyword evidence="3" id="KW-0337">GPI-anchor biosynthesis</keyword>
<feature type="transmembrane region" description="Helical" evidence="11">
    <location>
        <begin position="6"/>
        <end position="25"/>
    </location>
</feature>
<comment type="subcellular location">
    <subcellularLocation>
        <location evidence="1 11">Endoplasmic reticulum membrane</location>
        <topology evidence="1 11">Multi-pass membrane protein</topology>
    </subcellularLocation>
</comment>
<sequence length="513" mass="59357">MINLQIWHYLGYLIGLFVALEPSYIHPDEHFQSLGILWPRIMGKQRALPWEFSPSNSARSYVPLYLTYGPLLYLNKFVFHLESPTTIMYLMRLQNYIMFTLVTKLSLQFLLKSKIERSKADFFISTSYIIWCYQSHTFSNSIETLILLVVLSLFNVLIQDSRDIKCKHYKTSFILGSTIAIGVFNRITFPAFIILPSIPTFHTFFLHNIKAFIIFCGAFILTCGACIYFDTLAYESTEWCIAPLNNLLYNLDSSNLAEHGLHPRYTHILVNLPQMLGPSLIFFLSRKKHITLPFLSCISGIFILSLFKHQELRFLVPLMPLLAMSIELPNFDRYINSNHVMRLWLCFNIIMGMIMGCFHQRGVITALDHLNQEDAHMGVHIWWKTYSPPSWMYTAENLTSSTTNFVNDEERLDNVKFTALKNHEVDLKGCNDGLLKKAITTFFDSGAKNLTLIIPKSLHSRVIHVSEDINTELTEIWSTPFSLDFDHYDFEDLKTLTPGMTIFNIQKKDVDSQ</sequence>
<name>A0A1G4MGC9_LACFM</name>
<dbReference type="Pfam" id="PF03901">
    <property type="entry name" value="Glyco_transf_22"/>
    <property type="match status" value="1"/>
</dbReference>
<keyword evidence="9 11" id="KW-0472">Membrane</keyword>
<feature type="transmembrane region" description="Helical" evidence="11">
    <location>
        <begin position="173"/>
        <end position="198"/>
    </location>
</feature>
<keyword evidence="8 11" id="KW-1133">Transmembrane helix</keyword>
<dbReference type="STRING" id="4955.A0A1G4MGC9"/>
<evidence type="ECO:0000256" key="1">
    <source>
        <dbReference type="ARBA" id="ARBA00004477"/>
    </source>
</evidence>
<dbReference type="GO" id="GO:0006506">
    <property type="term" value="P:GPI anchor biosynthetic process"/>
    <property type="evidence" value="ECO:0007669"/>
    <property type="project" value="UniProtKB-KW"/>
</dbReference>
<evidence type="ECO:0000256" key="10">
    <source>
        <dbReference type="ARBA" id="ARBA00038466"/>
    </source>
</evidence>
<evidence type="ECO:0000256" key="4">
    <source>
        <dbReference type="ARBA" id="ARBA00022676"/>
    </source>
</evidence>
<dbReference type="AlphaFoldDB" id="A0A1G4MGC9"/>
<proteinExistence type="inferred from homology"/>
<keyword evidence="5" id="KW-0808">Transferase</keyword>
<dbReference type="GO" id="GO:0000026">
    <property type="term" value="F:alpha-1,2-mannosyltransferase activity"/>
    <property type="evidence" value="ECO:0007669"/>
    <property type="project" value="TreeGrafter"/>
</dbReference>
<evidence type="ECO:0000256" key="6">
    <source>
        <dbReference type="ARBA" id="ARBA00022692"/>
    </source>
</evidence>
<dbReference type="OMA" id="GIMHQNG"/>
<dbReference type="PANTHER" id="PTHR22760:SF3">
    <property type="entry name" value="GPI MANNOSYLTRANSFERASE 4"/>
    <property type="match status" value="1"/>
</dbReference>
<comment type="pathway">
    <text evidence="2">Glycolipid biosynthesis; glycosylphosphatidylinositol-anchor biosynthesis.</text>
</comment>
<evidence type="ECO:0000256" key="8">
    <source>
        <dbReference type="ARBA" id="ARBA00022989"/>
    </source>
</evidence>
<evidence type="ECO:0000256" key="3">
    <source>
        <dbReference type="ARBA" id="ARBA00022502"/>
    </source>
</evidence>
<dbReference type="PANTHER" id="PTHR22760">
    <property type="entry name" value="GLYCOSYLTRANSFERASE"/>
    <property type="match status" value="1"/>
</dbReference>
<dbReference type="OrthoDB" id="10066429at2759"/>
<dbReference type="EMBL" id="LT598490">
    <property type="protein sequence ID" value="SCW02863.1"/>
    <property type="molecule type" value="Genomic_DNA"/>
</dbReference>
<gene>
    <name evidence="12" type="ORF">LAFE_0F15940G</name>
</gene>
<dbReference type="Proteomes" id="UP000190831">
    <property type="component" value="Chromosome F"/>
</dbReference>
<keyword evidence="13" id="KW-1185">Reference proteome</keyword>
<comment type="similarity">
    <text evidence="10">Belongs to the glycosyltransferase 22 family. PIGZ subfamily.</text>
</comment>
<dbReference type="InterPro" id="IPR005599">
    <property type="entry name" value="GPI_mannosylTrfase"/>
</dbReference>
<dbReference type="GO" id="GO:0005789">
    <property type="term" value="C:endoplasmic reticulum membrane"/>
    <property type="evidence" value="ECO:0007669"/>
    <property type="project" value="UniProtKB-SubCell"/>
</dbReference>
<keyword evidence="7 11" id="KW-0256">Endoplasmic reticulum</keyword>
<organism evidence="12 13">
    <name type="scientific">Lachancea fermentati</name>
    <name type="common">Zygosaccharomyces fermentati</name>
    <dbReference type="NCBI Taxonomy" id="4955"/>
    <lineage>
        <taxon>Eukaryota</taxon>
        <taxon>Fungi</taxon>
        <taxon>Dikarya</taxon>
        <taxon>Ascomycota</taxon>
        <taxon>Saccharomycotina</taxon>
        <taxon>Saccharomycetes</taxon>
        <taxon>Saccharomycetales</taxon>
        <taxon>Saccharomycetaceae</taxon>
        <taxon>Lachancea</taxon>
    </lineage>
</organism>
<evidence type="ECO:0000313" key="13">
    <source>
        <dbReference type="Proteomes" id="UP000190831"/>
    </source>
</evidence>
<evidence type="ECO:0000256" key="5">
    <source>
        <dbReference type="ARBA" id="ARBA00022679"/>
    </source>
</evidence>
<feature type="transmembrane region" description="Helical" evidence="11">
    <location>
        <begin position="343"/>
        <end position="362"/>
    </location>
</feature>
<feature type="transmembrane region" description="Helical" evidence="11">
    <location>
        <begin position="290"/>
        <end position="308"/>
    </location>
</feature>
<evidence type="ECO:0000313" key="12">
    <source>
        <dbReference type="EMBL" id="SCW02863.1"/>
    </source>
</evidence>
<evidence type="ECO:0000256" key="9">
    <source>
        <dbReference type="ARBA" id="ARBA00023136"/>
    </source>
</evidence>
<feature type="transmembrane region" description="Helical" evidence="11">
    <location>
        <begin position="142"/>
        <end position="161"/>
    </location>
</feature>
<evidence type="ECO:0000256" key="7">
    <source>
        <dbReference type="ARBA" id="ARBA00022824"/>
    </source>
</evidence>
<reference evidence="13" key="1">
    <citation type="submission" date="2016-03" db="EMBL/GenBank/DDBJ databases">
        <authorList>
            <person name="Devillers H."/>
        </authorList>
    </citation>
    <scope>NUCLEOTIDE SEQUENCE [LARGE SCALE GENOMIC DNA]</scope>
</reference>
<dbReference type="EC" id="2.4.1.-" evidence="11"/>
<evidence type="ECO:0000256" key="11">
    <source>
        <dbReference type="RuleBase" id="RU363075"/>
    </source>
</evidence>
<keyword evidence="6 11" id="KW-0812">Transmembrane</keyword>
<keyword evidence="4 11" id="KW-0328">Glycosyltransferase</keyword>
<protein>
    <recommendedName>
        <fullName evidence="11">Mannosyltransferase</fullName>
        <ecNumber evidence="11">2.4.1.-</ecNumber>
    </recommendedName>
</protein>